<feature type="chain" id="PRO_5017534986" evidence="1">
    <location>
        <begin position="22"/>
        <end position="630"/>
    </location>
</feature>
<dbReference type="InterPro" id="IPR036928">
    <property type="entry name" value="AS_sf"/>
</dbReference>
<feature type="signal peptide" evidence="1">
    <location>
        <begin position="1"/>
        <end position="21"/>
    </location>
</feature>
<keyword evidence="4" id="KW-0808">Transferase</keyword>
<dbReference type="GO" id="GO:0016740">
    <property type="term" value="F:transferase activity"/>
    <property type="evidence" value="ECO:0007669"/>
    <property type="project" value="UniProtKB-KW"/>
</dbReference>
<keyword evidence="5" id="KW-1185">Reference proteome</keyword>
<reference evidence="4 5" key="1">
    <citation type="journal article" date="2018" name="IMA Fungus">
        <title>IMA Genome-F 9: Draft genome sequence of Annulohypoxylon stygium, Aspergillus mulundensis, Berkeleyomyces basicola (syn. Thielaviopsis basicola), Ceratocystis smalleyi, two Cercospora beticola strains, Coleophoma cylindrospora, Fusarium fracticaudum, Phialophora cf. hyalina, and Morchella septimelata.</title>
        <authorList>
            <person name="Wingfield B.D."/>
            <person name="Bills G.F."/>
            <person name="Dong Y."/>
            <person name="Huang W."/>
            <person name="Nel W.J."/>
            <person name="Swalarsk-Parry B.S."/>
            <person name="Vaghefi N."/>
            <person name="Wilken P.M."/>
            <person name="An Z."/>
            <person name="de Beer Z.W."/>
            <person name="De Vos L."/>
            <person name="Chen L."/>
            <person name="Duong T.A."/>
            <person name="Gao Y."/>
            <person name="Hammerbacher A."/>
            <person name="Kikkert J.R."/>
            <person name="Li Y."/>
            <person name="Li H."/>
            <person name="Li K."/>
            <person name="Li Q."/>
            <person name="Liu X."/>
            <person name="Ma X."/>
            <person name="Naidoo K."/>
            <person name="Pethybridge S.J."/>
            <person name="Sun J."/>
            <person name="Steenkamp E.T."/>
            <person name="van der Nest M.A."/>
            <person name="van Wyk S."/>
            <person name="Wingfield M.J."/>
            <person name="Xiong C."/>
            <person name="Yue Q."/>
            <person name="Zhang X."/>
        </authorList>
    </citation>
    <scope>NUCLEOTIDE SEQUENCE [LARGE SCALE GENOMIC DNA]</scope>
    <source>
        <strain evidence="4 5">BP5796</strain>
    </source>
</reference>
<dbReference type="AlphaFoldDB" id="A0A3D8R3E3"/>
<dbReference type="InterPro" id="IPR058329">
    <property type="entry name" value="Arp1_N"/>
</dbReference>
<dbReference type="SUPFAM" id="SSF75304">
    <property type="entry name" value="Amidase signature (AS) enzymes"/>
    <property type="match status" value="1"/>
</dbReference>
<feature type="domain" description="Scytalone dehydratase-like protein Arp1 N-terminal" evidence="3">
    <location>
        <begin position="46"/>
        <end position="151"/>
    </location>
</feature>
<evidence type="ECO:0000256" key="1">
    <source>
        <dbReference type="SAM" id="SignalP"/>
    </source>
</evidence>
<dbReference type="Proteomes" id="UP000256328">
    <property type="component" value="Unassembled WGS sequence"/>
</dbReference>
<protein>
    <submittedName>
        <fullName evidence="4">Putative glutamyl-tRNA amidotransferase subunit A</fullName>
    </submittedName>
</protein>
<accession>A0A3D8R3E3</accession>
<dbReference type="PANTHER" id="PTHR46310">
    <property type="entry name" value="AMIDASE 1"/>
    <property type="match status" value="1"/>
</dbReference>
<dbReference type="InterPro" id="IPR023631">
    <property type="entry name" value="Amidase_dom"/>
</dbReference>
<evidence type="ECO:0000313" key="5">
    <source>
        <dbReference type="Proteomes" id="UP000256328"/>
    </source>
</evidence>
<evidence type="ECO:0000259" key="2">
    <source>
        <dbReference type="Pfam" id="PF01425"/>
    </source>
</evidence>
<dbReference type="Pfam" id="PF01425">
    <property type="entry name" value="Amidase"/>
    <property type="match status" value="1"/>
</dbReference>
<proteinExistence type="predicted"/>
<dbReference type="PANTHER" id="PTHR46310:SF7">
    <property type="entry name" value="AMIDASE 1"/>
    <property type="match status" value="1"/>
</dbReference>
<sequence length="630" mass="67439">MVCFKLHPFVTGALLAVLANANVNIDGIPYHASSKSVAKIAGLETALKSLTTTSDLVPLTVIESPSGDFTSAVFDGIVQNYTASDDVFTTGFLQVVYVKANGSTALPKVSGNSTTSVFLQSSKNTCSTSLPKGPYFLSASTGEVYQAYRLYSDIQGAFTEGVVENGDGTFDVLSAAISGAQSPTIGVLSRLYYTKSAEKPLAGVRLGVKDIYHIAGLKTSCGNRAYYGLYSKQNATGTAVQRLIDTGAVIVGKMKTSQFANGETATADWVDYHSPFNARGDGYQDPSSSSSGPGAGIGAYPWLDLGLGSDTGGSIRNPSQVNGCFGNRPSHGLVPLDSVMPMSPVLDTSGFLCRDAELWKTTAKALYQENVTFWDNYPAKIYTSGFPTEAFTEAEMVLLSFLDQLKTFLSATITELDYNALWNATDLATSHGNLSTFLGYVYPTLIAQQQYNQFTLPFYADYAKAFNGRKPFIDPSPLSRWTWGQVNISASATDEAIANKTIFMDWWNSEVLVRDNATCSDSIMLYPGTLATPTYRNVYRSAPGIPSGFSVSRISNFAEVPDMVVPIGQAAYNSTITLQSEYLPVAVDILAAKGCDGMIFSLVEKLQSAGIVKAVGTGSTMYAGEDEILM</sequence>
<gene>
    <name evidence="4" type="ORF">BP5796_09230</name>
</gene>
<organism evidence="4 5">
    <name type="scientific">Coleophoma crateriformis</name>
    <dbReference type="NCBI Taxonomy" id="565419"/>
    <lineage>
        <taxon>Eukaryota</taxon>
        <taxon>Fungi</taxon>
        <taxon>Dikarya</taxon>
        <taxon>Ascomycota</taxon>
        <taxon>Pezizomycotina</taxon>
        <taxon>Leotiomycetes</taxon>
        <taxon>Helotiales</taxon>
        <taxon>Dermateaceae</taxon>
        <taxon>Coleophoma</taxon>
    </lineage>
</organism>
<dbReference type="EMBL" id="PDLN01000013">
    <property type="protein sequence ID" value="RDW68573.1"/>
    <property type="molecule type" value="Genomic_DNA"/>
</dbReference>
<dbReference type="OrthoDB" id="5423360at2759"/>
<keyword evidence="1" id="KW-0732">Signal</keyword>
<evidence type="ECO:0000259" key="3">
    <source>
        <dbReference type="Pfam" id="PF26053"/>
    </source>
</evidence>
<dbReference type="Pfam" id="PF26053">
    <property type="entry name" value="DUF8016"/>
    <property type="match status" value="1"/>
</dbReference>
<feature type="domain" description="Amidase" evidence="2">
    <location>
        <begin position="194"/>
        <end position="358"/>
    </location>
</feature>
<name>A0A3D8R3E3_9HELO</name>
<comment type="caution">
    <text evidence="4">The sequence shown here is derived from an EMBL/GenBank/DDBJ whole genome shotgun (WGS) entry which is preliminary data.</text>
</comment>
<dbReference type="Gene3D" id="3.90.1300.10">
    <property type="entry name" value="Amidase signature (AS) domain"/>
    <property type="match status" value="1"/>
</dbReference>
<evidence type="ECO:0000313" key="4">
    <source>
        <dbReference type="EMBL" id="RDW68573.1"/>
    </source>
</evidence>